<dbReference type="EMBL" id="JADYXP020000095">
    <property type="protein sequence ID" value="KAL0098333.1"/>
    <property type="molecule type" value="Genomic_DNA"/>
</dbReference>
<accession>A0AAW2E6L1</accession>
<protein>
    <recommendedName>
        <fullName evidence="5">Chemosensory protein</fullName>
    </recommendedName>
</protein>
<dbReference type="SUPFAM" id="SSF100910">
    <property type="entry name" value="Chemosensory protein Csp2"/>
    <property type="match status" value="1"/>
</dbReference>
<feature type="chain" id="PRO_5044718110" description="Chemosensory protein" evidence="1">
    <location>
        <begin position="21"/>
        <end position="122"/>
    </location>
</feature>
<proteinExistence type="predicted"/>
<gene>
    <name evidence="3" type="ORF">PUN28_002442</name>
    <name evidence="2" type="ORF">PUN28_020306</name>
</gene>
<dbReference type="EMBL" id="JADYXP020000002">
    <property type="protein sequence ID" value="KAL0130829.1"/>
    <property type="molecule type" value="Genomic_DNA"/>
</dbReference>
<evidence type="ECO:0000313" key="4">
    <source>
        <dbReference type="Proteomes" id="UP001430953"/>
    </source>
</evidence>
<dbReference type="PANTHER" id="PTHR11257">
    <property type="entry name" value="CHEMOSENSORY PROTEIN-RELATED"/>
    <property type="match status" value="1"/>
</dbReference>
<keyword evidence="1" id="KW-0732">Signal</keyword>
<sequence length="122" mass="14117">MAKSGFCLLAFIVILASVIAEEMYSDMFDHIDPDEILPNDELRNQYYKCFMDTGPCVTEDQKFFKQHAAEAFATKCRKCTEVQKKNVEKIVVWYTENRPDEWNAMVVKLLEDAKKLNITPAV</sequence>
<dbReference type="Proteomes" id="UP001430953">
    <property type="component" value="Unassembled WGS sequence"/>
</dbReference>
<organism evidence="2 4">
    <name type="scientific">Cardiocondyla obscurior</name>
    <dbReference type="NCBI Taxonomy" id="286306"/>
    <lineage>
        <taxon>Eukaryota</taxon>
        <taxon>Metazoa</taxon>
        <taxon>Ecdysozoa</taxon>
        <taxon>Arthropoda</taxon>
        <taxon>Hexapoda</taxon>
        <taxon>Insecta</taxon>
        <taxon>Pterygota</taxon>
        <taxon>Neoptera</taxon>
        <taxon>Endopterygota</taxon>
        <taxon>Hymenoptera</taxon>
        <taxon>Apocrita</taxon>
        <taxon>Aculeata</taxon>
        <taxon>Formicoidea</taxon>
        <taxon>Formicidae</taxon>
        <taxon>Myrmicinae</taxon>
        <taxon>Cardiocondyla</taxon>
    </lineage>
</organism>
<evidence type="ECO:0000313" key="3">
    <source>
        <dbReference type="EMBL" id="KAL0130829.1"/>
    </source>
</evidence>
<dbReference type="PANTHER" id="PTHR11257:SF12">
    <property type="entry name" value="EJACULATORY BULB-SPECIFIC PROTEIN 3-RELATED"/>
    <property type="match status" value="1"/>
</dbReference>
<evidence type="ECO:0000313" key="2">
    <source>
        <dbReference type="EMBL" id="KAL0098333.1"/>
    </source>
</evidence>
<evidence type="ECO:0008006" key="5">
    <source>
        <dbReference type="Google" id="ProtNLM"/>
    </source>
</evidence>
<name>A0AAW2E6L1_9HYME</name>
<dbReference type="AlphaFoldDB" id="A0AAW2E6L1"/>
<dbReference type="Pfam" id="PF03392">
    <property type="entry name" value="OS-D"/>
    <property type="match status" value="1"/>
</dbReference>
<reference evidence="2 4" key="1">
    <citation type="submission" date="2023-03" db="EMBL/GenBank/DDBJ databases">
        <title>High recombination rates correlate with genetic variation in Cardiocondyla obscurior ants.</title>
        <authorList>
            <person name="Errbii M."/>
        </authorList>
    </citation>
    <scope>NUCLEOTIDE SEQUENCE [LARGE SCALE GENOMIC DNA]</scope>
    <source>
        <strain evidence="2">Alpha-2009</strain>
        <tissue evidence="2">Whole body</tissue>
    </source>
</reference>
<evidence type="ECO:0000256" key="1">
    <source>
        <dbReference type="SAM" id="SignalP"/>
    </source>
</evidence>
<keyword evidence="4" id="KW-1185">Reference proteome</keyword>
<feature type="signal peptide" evidence="1">
    <location>
        <begin position="1"/>
        <end position="20"/>
    </location>
</feature>
<comment type="caution">
    <text evidence="2">The sequence shown here is derived from an EMBL/GenBank/DDBJ whole genome shotgun (WGS) entry which is preliminary data.</text>
</comment>
<dbReference type="InterPro" id="IPR036682">
    <property type="entry name" value="OS_D_A10/PebIII_sf"/>
</dbReference>
<dbReference type="InterPro" id="IPR005055">
    <property type="entry name" value="A10/PebIII"/>
</dbReference>
<dbReference type="Gene3D" id="1.10.2080.10">
    <property type="entry name" value="Insect odorant-binding protein A10/Ejaculatory bulb-specific protein 3"/>
    <property type="match status" value="1"/>
</dbReference>